<dbReference type="Gene3D" id="3.40.50.150">
    <property type="entry name" value="Vaccinia Virus protein VP39"/>
    <property type="match status" value="1"/>
</dbReference>
<keyword evidence="5" id="KW-1185">Reference proteome</keyword>
<dbReference type="SUPFAM" id="SSF53335">
    <property type="entry name" value="S-adenosyl-L-methionine-dependent methyltransferases"/>
    <property type="match status" value="1"/>
</dbReference>
<dbReference type="RefSeq" id="WP_054532767.1">
    <property type="nucleotide sequence ID" value="NZ_LGKP01000005.1"/>
</dbReference>
<evidence type="ECO:0008006" key="6">
    <source>
        <dbReference type="Google" id="ProtNLM"/>
    </source>
</evidence>
<comment type="caution">
    <text evidence="4">The sequence shown here is derived from an EMBL/GenBank/DDBJ whole genome shotgun (WGS) entry which is preliminary data.</text>
</comment>
<keyword evidence="3" id="KW-0949">S-adenosyl-L-methionine</keyword>
<evidence type="ECO:0000256" key="3">
    <source>
        <dbReference type="ARBA" id="ARBA00022691"/>
    </source>
</evidence>
<dbReference type="EMBL" id="LGKP01000005">
    <property type="protein sequence ID" value="KPL91469.1"/>
    <property type="molecule type" value="Genomic_DNA"/>
</dbReference>
<dbReference type="Pfam" id="PF13489">
    <property type="entry name" value="Methyltransf_23"/>
    <property type="match status" value="1"/>
</dbReference>
<dbReference type="Proteomes" id="UP000050277">
    <property type="component" value="Unassembled WGS sequence"/>
</dbReference>
<protein>
    <recommendedName>
        <fullName evidence="6">Methyltransferase domain-containing protein</fullName>
    </recommendedName>
</protein>
<dbReference type="STRING" id="70996.SE18_02125"/>
<sequence length="274" mass="30767">MELPSNFSNLLHDYPQLYDHVIPDPEQAMGRFLHGLLEQFAPGPRLLDVGCGLGREIAYLQTQGYQPIGIDSSAAMIAWASQRNPSLRFVQASQQTFALDCAFDAIICVGSTLLYNLTNAELLGTLRRFRQHLVEGGVLVLDMRNAAFFLTEAGQRWLRQEHREETKLANGTLVGLTRFDITPSTQLLERYYTWLFPDQPALHEHLQHRLLFPQELGLLLQLAGFGVEVMFDEPAPHIGAFTSDWTFGQSLFGRRLQVVARALAPSEQGATAWS</sequence>
<evidence type="ECO:0000313" key="4">
    <source>
        <dbReference type="EMBL" id="KPL91469.1"/>
    </source>
</evidence>
<evidence type="ECO:0000256" key="2">
    <source>
        <dbReference type="ARBA" id="ARBA00022679"/>
    </source>
</evidence>
<dbReference type="GO" id="GO:0008168">
    <property type="term" value="F:methyltransferase activity"/>
    <property type="evidence" value="ECO:0007669"/>
    <property type="project" value="UniProtKB-KW"/>
</dbReference>
<keyword evidence="2" id="KW-0808">Transferase</keyword>
<keyword evidence="1" id="KW-0489">Methyltransferase</keyword>
<accession>A0A0P6YDD3</accession>
<proteinExistence type="predicted"/>
<dbReference type="PANTHER" id="PTHR43464">
    <property type="entry name" value="METHYLTRANSFERASE"/>
    <property type="match status" value="1"/>
</dbReference>
<evidence type="ECO:0000256" key="1">
    <source>
        <dbReference type="ARBA" id="ARBA00022603"/>
    </source>
</evidence>
<dbReference type="Gene3D" id="2.20.130.10">
    <property type="entry name" value="CAC2371-like domains"/>
    <property type="match status" value="1"/>
</dbReference>
<dbReference type="CDD" id="cd02440">
    <property type="entry name" value="AdoMet_MTases"/>
    <property type="match status" value="1"/>
</dbReference>
<evidence type="ECO:0000313" key="5">
    <source>
        <dbReference type="Proteomes" id="UP000050277"/>
    </source>
</evidence>
<gene>
    <name evidence="4" type="ORF">SE18_02125</name>
</gene>
<dbReference type="PANTHER" id="PTHR43464:SF19">
    <property type="entry name" value="UBIQUINONE BIOSYNTHESIS O-METHYLTRANSFERASE, MITOCHONDRIAL"/>
    <property type="match status" value="1"/>
</dbReference>
<organism evidence="4 5">
    <name type="scientific">Herpetosiphon geysericola</name>
    <dbReference type="NCBI Taxonomy" id="70996"/>
    <lineage>
        <taxon>Bacteria</taxon>
        <taxon>Bacillati</taxon>
        <taxon>Chloroflexota</taxon>
        <taxon>Chloroflexia</taxon>
        <taxon>Herpetosiphonales</taxon>
        <taxon>Herpetosiphonaceae</taxon>
        <taxon>Herpetosiphon</taxon>
    </lineage>
</organism>
<reference evidence="4 5" key="1">
    <citation type="submission" date="2015-07" db="EMBL/GenBank/DDBJ databases">
        <title>Whole genome sequence of Herpetosiphon geysericola DSM 7119.</title>
        <authorList>
            <person name="Hemp J."/>
            <person name="Ward L.M."/>
            <person name="Pace L.A."/>
            <person name="Fischer W.W."/>
        </authorList>
    </citation>
    <scope>NUCLEOTIDE SEQUENCE [LARGE SCALE GENOMIC DNA]</scope>
    <source>
        <strain evidence="4 5">DSM 7119</strain>
    </source>
</reference>
<dbReference type="GO" id="GO:0032259">
    <property type="term" value="P:methylation"/>
    <property type="evidence" value="ECO:0007669"/>
    <property type="project" value="UniProtKB-KW"/>
</dbReference>
<dbReference type="InterPro" id="IPR029063">
    <property type="entry name" value="SAM-dependent_MTases_sf"/>
</dbReference>
<dbReference type="AlphaFoldDB" id="A0A0P6YDD3"/>
<name>A0A0P6YDD3_9CHLR</name>
<dbReference type="OrthoDB" id="9804312at2"/>